<dbReference type="AlphaFoldDB" id="A0A7I9WK00"/>
<reference evidence="1 2" key="1">
    <citation type="journal article" date="2019" name="Emerg. Microbes Infect.">
        <title>Comprehensive subspecies identification of 175 nontuberculous mycobacteria species based on 7547 genomic profiles.</title>
        <authorList>
            <person name="Matsumoto Y."/>
            <person name="Kinjo T."/>
            <person name="Motooka D."/>
            <person name="Nabeya D."/>
            <person name="Jung N."/>
            <person name="Uechi K."/>
            <person name="Horii T."/>
            <person name="Iida T."/>
            <person name="Fujita J."/>
            <person name="Nakamura S."/>
        </authorList>
    </citation>
    <scope>NUCLEOTIDE SEQUENCE [LARGE SCALE GENOMIC DNA]</scope>
    <source>
        <strain evidence="1 2">JCM 13392</strain>
    </source>
</reference>
<name>A0A7I9WK00_9MYCO</name>
<gene>
    <name evidence="1" type="ORF">MMUR_22180</name>
</gene>
<comment type="caution">
    <text evidence="1">The sequence shown here is derived from an EMBL/GenBank/DDBJ whole genome shotgun (WGS) entry which is preliminary data.</text>
</comment>
<evidence type="ECO:0000313" key="2">
    <source>
        <dbReference type="Proteomes" id="UP000465241"/>
    </source>
</evidence>
<dbReference type="Proteomes" id="UP000465241">
    <property type="component" value="Unassembled WGS sequence"/>
</dbReference>
<proteinExistence type="predicted"/>
<organism evidence="1 2">
    <name type="scientific">Mycolicibacterium murale</name>
    <dbReference type="NCBI Taxonomy" id="182220"/>
    <lineage>
        <taxon>Bacteria</taxon>
        <taxon>Bacillati</taxon>
        <taxon>Actinomycetota</taxon>
        <taxon>Actinomycetes</taxon>
        <taxon>Mycobacteriales</taxon>
        <taxon>Mycobacteriaceae</taxon>
        <taxon>Mycolicibacterium</taxon>
    </lineage>
</organism>
<evidence type="ECO:0000313" key="1">
    <source>
        <dbReference type="EMBL" id="GFG58082.1"/>
    </source>
</evidence>
<accession>A0A7I9WK00</accession>
<protein>
    <submittedName>
        <fullName evidence="1">Uncharacterized protein</fullName>
    </submittedName>
</protein>
<dbReference type="EMBL" id="BLKT01000003">
    <property type="protein sequence ID" value="GFG58082.1"/>
    <property type="molecule type" value="Genomic_DNA"/>
</dbReference>
<keyword evidence="2" id="KW-1185">Reference proteome</keyword>
<dbReference type="RefSeq" id="WP_193489052.1">
    <property type="nucleotide sequence ID" value="NZ_BAAAMC010000031.1"/>
</dbReference>
<sequence>MPTTPTATDLPTTEDLLKDFHRLRGLLAEQTRRGVPGDPRIDRTRGRAMRIQELTAESSVLDHIELRRAGADPAEAIRALSVKGVPTGVTLLAACSMLATLIGLADDPDALVGSLREAVANGRNTPTN</sequence>